<evidence type="ECO:0000313" key="3">
    <source>
        <dbReference type="Proteomes" id="UP000008063"/>
    </source>
</evidence>
<sequence length="390" mass="42385">MSTLADAIAMALSRTSESGQSYQPAIVAFFNLANTLIKSFVNTTSDPADGLCEYCLARPKHRDGDVVHPFCEKECAAQDYVCVQPTEQAPNQSSGNQTGETCDFCHSRPKYSSGKTTHPFCSRTCAKNAKKCAKSEPQENGSPLSDVCLLCRTAPKQIESHFCGKACADEAEKKAPMVLKVPEDHVTFASVANQFTASWRHSSKTCPKVRVIYKVISPASSIATYDEYRARVEERGNFVAAGRTAGNECRRWHGCQRECKLGNPGKTKLCSSSTCSLCCILRTSFDISCFGKTTGWGRFGKGIYTSSTSSKSASYVKTSSSSKFKPMLLNKVVVGRGCKLSSDNPKLTSPPEGYDSVIGEPSSDSALNFDELICYTNDAIRPSYLVMYAA</sequence>
<evidence type="ECO:0000259" key="1">
    <source>
        <dbReference type="Pfam" id="PF00644"/>
    </source>
</evidence>
<proteinExistence type="predicted"/>
<dbReference type="InterPro" id="IPR012317">
    <property type="entry name" value="Poly(ADP-ribose)pol_cat_dom"/>
</dbReference>
<feature type="domain" description="PARP catalytic" evidence="1">
    <location>
        <begin position="280"/>
        <end position="363"/>
    </location>
</feature>
<dbReference type="HOGENOM" id="CLU_039434_0_0_1"/>
<dbReference type="AlphaFoldDB" id="F8Q9C7"/>
<dbReference type="OrthoDB" id="9514740at2759"/>
<reference evidence="3" key="1">
    <citation type="journal article" date="2011" name="Science">
        <title>The plant cell wall-decomposing machinery underlies the functional diversity of forest fungi.</title>
        <authorList>
            <person name="Eastwood D.C."/>
            <person name="Floudas D."/>
            <person name="Binder M."/>
            <person name="Majcherczyk A."/>
            <person name="Schneider P."/>
            <person name="Aerts A."/>
            <person name="Asiegbu F.O."/>
            <person name="Baker S.E."/>
            <person name="Barry K."/>
            <person name="Bendiksby M."/>
            <person name="Blumentritt M."/>
            <person name="Coutinho P.M."/>
            <person name="Cullen D."/>
            <person name="de Vries R.P."/>
            <person name="Gathman A."/>
            <person name="Goodell B."/>
            <person name="Henrissat B."/>
            <person name="Ihrmark K."/>
            <person name="Kauserud H."/>
            <person name="Kohler A."/>
            <person name="LaButti K."/>
            <person name="Lapidus A."/>
            <person name="Lavin J.L."/>
            <person name="Lee Y.-H."/>
            <person name="Lindquist E."/>
            <person name="Lilly W."/>
            <person name="Lucas S."/>
            <person name="Morin E."/>
            <person name="Murat C."/>
            <person name="Oguiza J.A."/>
            <person name="Park J."/>
            <person name="Pisabarro A.G."/>
            <person name="Riley R."/>
            <person name="Rosling A."/>
            <person name="Salamov A."/>
            <person name="Schmidt O."/>
            <person name="Schmutz J."/>
            <person name="Skrede I."/>
            <person name="Stenlid J."/>
            <person name="Wiebenga A."/>
            <person name="Xie X."/>
            <person name="Kuees U."/>
            <person name="Hibbett D.S."/>
            <person name="Hoffmeister D."/>
            <person name="Hoegberg N."/>
            <person name="Martin F."/>
            <person name="Grigoriev I.V."/>
            <person name="Watkinson S.C."/>
        </authorList>
    </citation>
    <scope>NUCLEOTIDE SEQUENCE [LARGE SCALE GENOMIC DNA]</scope>
    <source>
        <strain evidence="3">strain S7.3</strain>
    </source>
</reference>
<dbReference type="STRING" id="936435.F8Q9C7"/>
<keyword evidence="3" id="KW-1185">Reference proteome</keyword>
<dbReference type="OMA" id="CSESCAR"/>
<protein>
    <recommendedName>
        <fullName evidence="1">PARP catalytic domain-containing protein</fullName>
    </recommendedName>
</protein>
<dbReference type="PANTHER" id="PTHR31681">
    <property type="entry name" value="C2H2-LIKE ZINC FINGER PROTEIN"/>
    <property type="match status" value="1"/>
</dbReference>
<evidence type="ECO:0000313" key="2">
    <source>
        <dbReference type="EMBL" id="EGN95182.1"/>
    </source>
</evidence>
<dbReference type="Proteomes" id="UP000008063">
    <property type="component" value="Unassembled WGS sequence"/>
</dbReference>
<dbReference type="InParanoid" id="F8Q9C7"/>
<organism evidence="3">
    <name type="scientific">Serpula lacrymans var. lacrymans (strain S7.3)</name>
    <name type="common">Dry rot fungus</name>
    <dbReference type="NCBI Taxonomy" id="936435"/>
    <lineage>
        <taxon>Eukaryota</taxon>
        <taxon>Fungi</taxon>
        <taxon>Dikarya</taxon>
        <taxon>Basidiomycota</taxon>
        <taxon>Agaricomycotina</taxon>
        <taxon>Agaricomycetes</taxon>
        <taxon>Agaricomycetidae</taxon>
        <taxon>Boletales</taxon>
        <taxon>Coniophorineae</taxon>
        <taxon>Serpulaceae</taxon>
        <taxon>Serpula</taxon>
    </lineage>
</organism>
<dbReference type="GO" id="GO:0003950">
    <property type="term" value="F:NAD+ poly-ADP-ribosyltransferase activity"/>
    <property type="evidence" value="ECO:0007669"/>
    <property type="project" value="InterPro"/>
</dbReference>
<dbReference type="PANTHER" id="PTHR31681:SF3">
    <property type="entry name" value="OS04G0690100 PROTEIN"/>
    <property type="match status" value="1"/>
</dbReference>
<dbReference type="EMBL" id="GL945486">
    <property type="protein sequence ID" value="EGN95182.1"/>
    <property type="molecule type" value="Genomic_DNA"/>
</dbReference>
<name>F8Q9C7_SERL3</name>
<accession>F8Q9C7</accession>
<dbReference type="Gene3D" id="3.90.228.10">
    <property type="match status" value="1"/>
</dbReference>
<dbReference type="SUPFAM" id="SSF56399">
    <property type="entry name" value="ADP-ribosylation"/>
    <property type="match status" value="1"/>
</dbReference>
<gene>
    <name evidence="2" type="ORF">SERLA73DRAFT_187505</name>
</gene>
<dbReference type="Pfam" id="PF00644">
    <property type="entry name" value="PARP"/>
    <property type="match status" value="1"/>
</dbReference>